<dbReference type="Proteomes" id="UP000676325">
    <property type="component" value="Unassembled WGS sequence"/>
</dbReference>
<feature type="region of interest" description="Disordered" evidence="1">
    <location>
        <begin position="117"/>
        <end position="136"/>
    </location>
</feature>
<gene>
    <name evidence="2" type="ORF">KDK95_13600</name>
</gene>
<proteinExistence type="predicted"/>
<evidence type="ECO:0000313" key="2">
    <source>
        <dbReference type="EMBL" id="MBR7827347.1"/>
    </source>
</evidence>
<dbReference type="EMBL" id="JAGSOH010000032">
    <property type="protein sequence ID" value="MBR7827347.1"/>
    <property type="molecule type" value="Genomic_DNA"/>
</dbReference>
<accession>A0A941EBF5</accession>
<protein>
    <submittedName>
        <fullName evidence="2">Uncharacterized protein</fullName>
    </submittedName>
</protein>
<name>A0A941EBF5_9ACTN</name>
<dbReference type="AlphaFoldDB" id="A0A941EBF5"/>
<feature type="region of interest" description="Disordered" evidence="1">
    <location>
        <begin position="1"/>
        <end position="39"/>
    </location>
</feature>
<evidence type="ECO:0000256" key="1">
    <source>
        <dbReference type="SAM" id="MobiDB-lite"/>
    </source>
</evidence>
<reference evidence="2" key="1">
    <citation type="submission" date="2021-04" db="EMBL/GenBank/DDBJ databases">
        <title>Genome based classification of Actinospica acidithermotolerans sp. nov., an actinobacterium isolated from an Indonesian hot spring.</title>
        <authorList>
            <person name="Kusuma A.B."/>
            <person name="Putra K.E."/>
            <person name="Nafisah S."/>
            <person name="Loh J."/>
            <person name="Nouioui I."/>
            <person name="Goodfellow M."/>
        </authorList>
    </citation>
    <scope>NUCLEOTIDE SEQUENCE</scope>
    <source>
        <strain evidence="2">MGRD01-02</strain>
    </source>
</reference>
<comment type="caution">
    <text evidence="2">The sequence shown here is derived from an EMBL/GenBank/DDBJ whole genome shotgun (WGS) entry which is preliminary data.</text>
</comment>
<organism evidence="2 3">
    <name type="scientific">Actinospica acidithermotolerans</name>
    <dbReference type="NCBI Taxonomy" id="2828514"/>
    <lineage>
        <taxon>Bacteria</taxon>
        <taxon>Bacillati</taxon>
        <taxon>Actinomycetota</taxon>
        <taxon>Actinomycetes</taxon>
        <taxon>Catenulisporales</taxon>
        <taxon>Actinospicaceae</taxon>
        <taxon>Actinospica</taxon>
    </lineage>
</organism>
<dbReference type="RefSeq" id="WP_212518492.1">
    <property type="nucleotide sequence ID" value="NZ_JAGSOH010000032.1"/>
</dbReference>
<feature type="compositionally biased region" description="Acidic residues" evidence="1">
    <location>
        <begin position="18"/>
        <end position="39"/>
    </location>
</feature>
<evidence type="ECO:0000313" key="3">
    <source>
        <dbReference type="Proteomes" id="UP000676325"/>
    </source>
</evidence>
<sequence length="136" mass="14526">MVGLNGHQELPEFASLLPEEELEPDEEPEPPLDPLDPLDEPEFELVPLLAVGVEEAVLSVLVELEPDDELELELDVLLVCVARGTVAATASEPAIPVAATIAVIVAARALPCRTERSAPSASMGQLRQGKLSFRDP</sequence>
<keyword evidence="3" id="KW-1185">Reference proteome</keyword>